<feature type="region of interest" description="Disordered" evidence="1">
    <location>
        <begin position="142"/>
        <end position="207"/>
    </location>
</feature>
<feature type="compositionally biased region" description="Polar residues" evidence="1">
    <location>
        <begin position="422"/>
        <end position="431"/>
    </location>
</feature>
<dbReference type="Proteomes" id="UP000285405">
    <property type="component" value="Unassembled WGS sequence"/>
</dbReference>
<feature type="region of interest" description="Disordered" evidence="1">
    <location>
        <begin position="727"/>
        <end position="749"/>
    </location>
</feature>
<feature type="region of interest" description="Disordered" evidence="1">
    <location>
        <begin position="228"/>
        <end position="253"/>
    </location>
</feature>
<comment type="caution">
    <text evidence="2">The sequence shown here is derived from an EMBL/GenBank/DDBJ whole genome shotgun (WGS) entry which is preliminary data.</text>
</comment>
<name>A0A420J107_9PEZI</name>
<dbReference type="AlphaFoldDB" id="A0A420J107"/>
<feature type="compositionally biased region" description="Acidic residues" evidence="1">
    <location>
        <begin position="505"/>
        <end position="516"/>
    </location>
</feature>
<dbReference type="EMBL" id="MCBR01003614">
    <property type="protein sequence ID" value="RKF80471.1"/>
    <property type="molecule type" value="Genomic_DNA"/>
</dbReference>
<feature type="compositionally biased region" description="Polar residues" evidence="1">
    <location>
        <begin position="930"/>
        <end position="940"/>
    </location>
</feature>
<reference evidence="2 3" key="1">
    <citation type="journal article" date="2018" name="BMC Genomics">
        <title>Comparative genome analyses reveal sequence features reflecting distinct modes of host-adaptation between dicot and monocot powdery mildew.</title>
        <authorList>
            <person name="Wu Y."/>
            <person name="Ma X."/>
            <person name="Pan Z."/>
            <person name="Kale S.D."/>
            <person name="Song Y."/>
            <person name="King H."/>
            <person name="Zhang Q."/>
            <person name="Presley C."/>
            <person name="Deng X."/>
            <person name="Wei C.I."/>
            <person name="Xiao S."/>
        </authorList>
    </citation>
    <scope>NUCLEOTIDE SEQUENCE [LARGE SCALE GENOMIC DNA]</scope>
    <source>
        <strain evidence="2">UCSC1</strain>
    </source>
</reference>
<feature type="compositionally biased region" description="Basic and acidic residues" evidence="1">
    <location>
        <begin position="142"/>
        <end position="155"/>
    </location>
</feature>
<protein>
    <submittedName>
        <fullName evidence="2">Uncharacterized protein</fullName>
    </submittedName>
</protein>
<accession>A0A420J107</accession>
<gene>
    <name evidence="2" type="ORF">GcC1_036030</name>
</gene>
<organism evidence="2 3">
    <name type="scientific">Golovinomyces cichoracearum</name>
    <dbReference type="NCBI Taxonomy" id="62708"/>
    <lineage>
        <taxon>Eukaryota</taxon>
        <taxon>Fungi</taxon>
        <taxon>Dikarya</taxon>
        <taxon>Ascomycota</taxon>
        <taxon>Pezizomycotina</taxon>
        <taxon>Leotiomycetes</taxon>
        <taxon>Erysiphales</taxon>
        <taxon>Erysiphaceae</taxon>
        <taxon>Golovinomyces</taxon>
    </lineage>
</organism>
<feature type="compositionally biased region" description="Polar residues" evidence="1">
    <location>
        <begin position="44"/>
        <end position="55"/>
    </location>
</feature>
<evidence type="ECO:0000313" key="2">
    <source>
        <dbReference type="EMBL" id="RKF80471.1"/>
    </source>
</evidence>
<proteinExistence type="predicted"/>
<feature type="region of interest" description="Disordered" evidence="1">
    <location>
        <begin position="31"/>
        <end position="55"/>
    </location>
</feature>
<feature type="region of interest" description="Disordered" evidence="1">
    <location>
        <begin position="313"/>
        <end position="360"/>
    </location>
</feature>
<feature type="non-terminal residue" evidence="2">
    <location>
        <position position="1"/>
    </location>
</feature>
<feature type="compositionally biased region" description="Polar residues" evidence="1">
    <location>
        <begin position="171"/>
        <end position="186"/>
    </location>
</feature>
<sequence length="940" mass="104535">NGQTAEGTLLFTNTACLTHDDQTHIEREISGSARLKKGPDTLPPSISSEQITHQSSLTENQQKIRNSLTSQPLEQKPVTTHGVHAGTIEHLERTAELFSMSTYPEIKIENSNPAIPSLTLNGARNQNFYGNSGVPKLELSLEGKTDDSSDYEKIPSKSSQSNRRVRDLSAISVQPHTTGNFSTQGSKSHEPQQIPEKVRQENPLNETSPTQVMEKMFADFDGTYLDQNLSNDHRSGASYGNRRVGTESSQKLSISDRLSRASSEMDQQMVYYPAPVPTMLNLPKRLSQKPQSISPNNRKSQLVSRNVVTQNMTTSQPEAAKQETLSNAQGNGNLSLNPSDVISNTETQRPTRNIGNLPPQLRASNFFEQKNLSKEVFELKDQSAVATLNSILDASAYAPVCAFTDHTFAGNLGVEVYGKNTASSRLTSPQVSGKDKNRNGPWAHPGRLKNKSHEKNGAFQAIYQPQPSLMKSSIDDESKSVNKDSTSQPDPLKEDLYSVQSPEEHDPDEQDSEDEQLDDEIYHGAPTTLLAELQMRKQRQKQRTQPLTKTFPNGIHSTLLELDKAIQTEQKTRRKCRTVLAWEEPAISQVQDDEDVPLAILYSNKATMNHPLGLLEQHALEENESLSQRRNRLRGRLTAPPPITPKNDTFALPSDLEEEETLKDRARRLKAMKTSPIKPVFDEPVYRTFEQYESPSHQKEKESGKTSAIPIDIEEGETLGQRRKRLQAEREPGMRDFSGTLKKQQQPPIQNLNSRKSMAELLSDHPQLNTQPPPNYEMHTGGLLAMHEKQTTLRSASMYNLKNFQSSSFLVQNKQNSSQNLKSTSYIQGTGTSMPLKQRNVASTNSILNANNSALGKTLGNNTALASGLPSSNVDVGVESNFHPSKIYIPSPPVQGHSKKMSLDMMPTSKTLSSPVIEQGQMDRVERWRQSVQPLSKPTA</sequence>
<feature type="region of interest" description="Disordered" evidence="1">
    <location>
        <begin position="422"/>
        <end position="516"/>
    </location>
</feature>
<feature type="compositionally biased region" description="Polar residues" evidence="1">
    <location>
        <begin position="313"/>
        <end position="354"/>
    </location>
</feature>
<feature type="compositionally biased region" description="Basic and acidic residues" evidence="1">
    <location>
        <begin position="473"/>
        <end position="482"/>
    </location>
</feature>
<dbReference type="OrthoDB" id="5288142at2759"/>
<feature type="region of interest" description="Disordered" evidence="1">
    <location>
        <begin position="889"/>
        <end position="940"/>
    </location>
</feature>
<evidence type="ECO:0000256" key="1">
    <source>
        <dbReference type="SAM" id="MobiDB-lite"/>
    </source>
</evidence>
<evidence type="ECO:0000313" key="3">
    <source>
        <dbReference type="Proteomes" id="UP000285405"/>
    </source>
</evidence>